<name>A0A507CUL9_9FUNG</name>
<dbReference type="Gene3D" id="3.10.129.10">
    <property type="entry name" value="Hotdog Thioesterase"/>
    <property type="match status" value="1"/>
</dbReference>
<evidence type="ECO:0000256" key="3">
    <source>
        <dbReference type="SAM" id="MobiDB-lite"/>
    </source>
</evidence>
<keyword evidence="1" id="KW-0747">Spliceosome</keyword>
<dbReference type="Pfam" id="PF13279">
    <property type="entry name" value="4HBT_2"/>
    <property type="match status" value="1"/>
</dbReference>
<feature type="domain" description="Sm" evidence="4">
    <location>
        <begin position="2"/>
        <end position="75"/>
    </location>
</feature>
<dbReference type="PANTHER" id="PTHR12475">
    <property type="match status" value="1"/>
</dbReference>
<organism evidence="5 6">
    <name type="scientific">Synchytrium endobioticum</name>
    <dbReference type="NCBI Taxonomy" id="286115"/>
    <lineage>
        <taxon>Eukaryota</taxon>
        <taxon>Fungi</taxon>
        <taxon>Fungi incertae sedis</taxon>
        <taxon>Chytridiomycota</taxon>
        <taxon>Chytridiomycota incertae sedis</taxon>
        <taxon>Chytridiomycetes</taxon>
        <taxon>Synchytriales</taxon>
        <taxon>Synchytriaceae</taxon>
        <taxon>Synchytrium</taxon>
    </lineage>
</organism>
<gene>
    <name evidence="5" type="ORF">SeLEV6574_g05440</name>
</gene>
<dbReference type="SMART" id="SM00651">
    <property type="entry name" value="Sm"/>
    <property type="match status" value="1"/>
</dbReference>
<evidence type="ECO:0000256" key="1">
    <source>
        <dbReference type="ARBA" id="ARBA00022728"/>
    </source>
</evidence>
<dbReference type="VEuPathDB" id="FungiDB:SeMB42_g05917"/>
<dbReference type="GO" id="GO:0003723">
    <property type="term" value="F:RNA binding"/>
    <property type="evidence" value="ECO:0007669"/>
    <property type="project" value="InterPro"/>
</dbReference>
<dbReference type="Proteomes" id="UP000320475">
    <property type="component" value="Unassembled WGS sequence"/>
</dbReference>
<dbReference type="AlphaFoldDB" id="A0A507CUL9"/>
<dbReference type="GO" id="GO:0005681">
    <property type="term" value="C:spliceosomal complex"/>
    <property type="evidence" value="ECO:0007669"/>
    <property type="project" value="UniProtKB-KW"/>
</dbReference>
<dbReference type="InterPro" id="IPR047575">
    <property type="entry name" value="Sm"/>
</dbReference>
<comment type="caution">
    <text evidence="5">The sequence shown here is derived from an EMBL/GenBank/DDBJ whole genome shotgun (WGS) entry which is preliminary data.</text>
</comment>
<proteinExistence type="inferred from homology"/>
<reference evidence="5 6" key="1">
    <citation type="journal article" date="2019" name="Sci. Rep.">
        <title>Comparative genomics of chytrid fungi reveal insights into the obligate biotrophic and pathogenic lifestyle of Synchytrium endobioticum.</title>
        <authorList>
            <person name="van de Vossenberg B.T.L.H."/>
            <person name="Warris S."/>
            <person name="Nguyen H.D.T."/>
            <person name="van Gent-Pelzer M.P.E."/>
            <person name="Joly D.L."/>
            <person name="van de Geest H.C."/>
            <person name="Bonants P.J.M."/>
            <person name="Smith D.S."/>
            <person name="Levesque C.A."/>
            <person name="van der Lee T.A.J."/>
        </authorList>
    </citation>
    <scope>NUCLEOTIDE SEQUENCE [LARGE SCALE GENOMIC DNA]</scope>
    <source>
        <strain evidence="5 6">LEV6574</strain>
    </source>
</reference>
<dbReference type="CDD" id="cd01723">
    <property type="entry name" value="LSm4"/>
    <property type="match status" value="1"/>
</dbReference>
<accession>A0A507CUL9</accession>
<dbReference type="InterPro" id="IPR001163">
    <property type="entry name" value="Sm_dom_euk/arc"/>
</dbReference>
<comment type="similarity">
    <text evidence="2">Belongs to the lcsJ thioesterase family.</text>
</comment>
<feature type="region of interest" description="Disordered" evidence="3">
    <location>
        <begin position="87"/>
        <end position="125"/>
    </location>
</feature>
<dbReference type="GO" id="GO:0000398">
    <property type="term" value="P:mRNA splicing, via spliceosome"/>
    <property type="evidence" value="ECO:0007669"/>
    <property type="project" value="InterPro"/>
</dbReference>
<dbReference type="VEuPathDB" id="FungiDB:SeMB42_g05916"/>
<evidence type="ECO:0000313" key="6">
    <source>
        <dbReference type="Proteomes" id="UP000320475"/>
    </source>
</evidence>
<protein>
    <recommendedName>
        <fullName evidence="4">Sm domain-containing protein</fullName>
    </recommendedName>
</protein>
<dbReference type="InterPro" id="IPR010920">
    <property type="entry name" value="LSM_dom_sf"/>
</dbReference>
<sequence>MLPLTLLTTTQGHPMLVELKNGETYNGHLVSYDNFMNISLREVICTSADREEFWRLPEAYIRGNTIKYLRVPDEMLDLVFAQRAERERRGRNSGGGDRGRGGFDRGRGGRGGGRGGGGYERGRGAPVMDRPSRLIESTSRMSWSALSAILYLVLLLNIKSFPFAWHFRTWLVVVNVWAKRIIYKIPPSKDIWQVVSTPGRAWFDDLDMNNHQNNSSYNKNLDYARTDFIAHMFGHHARGVRFANAGVMIWFFKEIKPFSAYTMKTCVHTWGPKWVYLEHRFEAGQTLHAFCLAKFVVKERNGKTIPFDEYLQRCGFSISNEDMKKKESQYPAAEGLIQCEERFLSTL</sequence>
<feature type="compositionally biased region" description="Basic and acidic residues" evidence="3">
    <location>
        <begin position="97"/>
        <end position="107"/>
    </location>
</feature>
<keyword evidence="1" id="KW-0507">mRNA processing</keyword>
<dbReference type="InterPro" id="IPR034101">
    <property type="entry name" value="Lsm4"/>
</dbReference>
<dbReference type="GO" id="GO:0000956">
    <property type="term" value="P:nuclear-transcribed mRNA catabolic process"/>
    <property type="evidence" value="ECO:0007669"/>
    <property type="project" value="InterPro"/>
</dbReference>
<keyword evidence="1" id="KW-0508">mRNA splicing</keyword>
<dbReference type="CDD" id="cd00586">
    <property type="entry name" value="4HBT"/>
    <property type="match status" value="1"/>
</dbReference>
<dbReference type="Pfam" id="PF01423">
    <property type="entry name" value="LSM"/>
    <property type="match status" value="1"/>
</dbReference>
<evidence type="ECO:0000259" key="4">
    <source>
        <dbReference type="PROSITE" id="PS52002"/>
    </source>
</evidence>
<evidence type="ECO:0000256" key="2">
    <source>
        <dbReference type="ARBA" id="ARBA00038476"/>
    </source>
</evidence>
<dbReference type="OrthoDB" id="747253at2759"/>
<dbReference type="Gene3D" id="2.30.30.100">
    <property type="match status" value="1"/>
</dbReference>
<dbReference type="EMBL" id="QEAM01000256">
    <property type="protein sequence ID" value="TPX42731.1"/>
    <property type="molecule type" value="Genomic_DNA"/>
</dbReference>
<dbReference type="SUPFAM" id="SSF50182">
    <property type="entry name" value="Sm-like ribonucleoproteins"/>
    <property type="match status" value="1"/>
</dbReference>
<dbReference type="SUPFAM" id="SSF54637">
    <property type="entry name" value="Thioesterase/thiol ester dehydrase-isomerase"/>
    <property type="match status" value="1"/>
</dbReference>
<dbReference type="InterPro" id="IPR029069">
    <property type="entry name" value="HotDog_dom_sf"/>
</dbReference>
<dbReference type="InterPro" id="IPR051490">
    <property type="entry name" value="THEM6_lcsJ_thioesterase"/>
</dbReference>
<evidence type="ECO:0000313" key="5">
    <source>
        <dbReference type="EMBL" id="TPX42731.1"/>
    </source>
</evidence>
<dbReference type="PANTHER" id="PTHR12475:SF4">
    <property type="entry name" value="PROTEIN THEM6"/>
    <property type="match status" value="1"/>
</dbReference>
<dbReference type="PROSITE" id="PS52002">
    <property type="entry name" value="SM"/>
    <property type="match status" value="1"/>
</dbReference>
<feature type="compositionally biased region" description="Gly residues" evidence="3">
    <location>
        <begin position="109"/>
        <end position="119"/>
    </location>
</feature>